<sequence length="74" mass="8600">MAEAFGAVEQFDLVKVVDETRADIKQFIESQHGAVDVQWLIMNERTVITFHHLMNELPKLKSFRFRRIQKAIAG</sequence>
<evidence type="ECO:0000313" key="2">
    <source>
        <dbReference type="Proteomes" id="UP000239917"/>
    </source>
</evidence>
<evidence type="ECO:0000313" key="1">
    <source>
        <dbReference type="EMBL" id="PPI83066.1"/>
    </source>
</evidence>
<keyword evidence="2" id="KW-1185">Reference proteome</keyword>
<gene>
    <name evidence="1" type="ORF">KEHDKFFH_16660</name>
</gene>
<dbReference type="Proteomes" id="UP000239917">
    <property type="component" value="Unassembled WGS sequence"/>
</dbReference>
<proteinExistence type="predicted"/>
<dbReference type="EMBL" id="PSSX01000018">
    <property type="protein sequence ID" value="PPI83066.1"/>
    <property type="molecule type" value="Genomic_DNA"/>
</dbReference>
<dbReference type="AlphaFoldDB" id="A0A2S5Z6R4"/>
<protein>
    <submittedName>
        <fullName evidence="1">Uncharacterized protein</fullName>
    </submittedName>
</protein>
<accession>A0A2S5Z6R4</accession>
<name>A0A2S5Z6R4_9GAMM</name>
<reference evidence="1 2" key="1">
    <citation type="submission" date="2018-01" db="EMBL/GenBank/DDBJ databases">
        <title>Complete genome sequences of the type strains of Marinobacter flavimaris and Marinobacter maroccanus.</title>
        <authorList>
            <person name="Palau M."/>
            <person name="Boujida N."/>
            <person name="Manresa A."/>
            <person name="Minana-Galbis D."/>
        </authorList>
    </citation>
    <scope>NUCLEOTIDE SEQUENCE [LARGE SCALE GENOMIC DNA]</scope>
    <source>
        <strain evidence="1 2">N4</strain>
    </source>
</reference>
<organism evidence="1 2">
    <name type="scientific">Marinobacter maroccanus</name>
    <dbReference type="NCBI Taxonomy" id="2055143"/>
    <lineage>
        <taxon>Bacteria</taxon>
        <taxon>Pseudomonadati</taxon>
        <taxon>Pseudomonadota</taxon>
        <taxon>Gammaproteobacteria</taxon>
        <taxon>Pseudomonadales</taxon>
        <taxon>Marinobacteraceae</taxon>
        <taxon>Marinobacter</taxon>
    </lineage>
</organism>
<comment type="caution">
    <text evidence="1">The sequence shown here is derived from an EMBL/GenBank/DDBJ whole genome shotgun (WGS) entry which is preliminary data.</text>
</comment>